<dbReference type="AlphaFoldDB" id="S7WDH0"/>
<dbReference type="SUPFAM" id="SSF53474">
    <property type="entry name" value="alpha/beta-Hydrolases"/>
    <property type="match status" value="1"/>
</dbReference>
<dbReference type="FunCoup" id="S7WDH0">
    <property type="interactions" value="1"/>
</dbReference>
<dbReference type="PANTHER" id="PTHR31591:SF1">
    <property type="entry name" value="UPF0613 PROTEIN PB24D3.06C"/>
    <property type="match status" value="1"/>
</dbReference>
<name>S7WDH0_SPRLO</name>
<dbReference type="Proteomes" id="UP000014978">
    <property type="component" value="Unassembled WGS sequence"/>
</dbReference>
<proteinExistence type="predicted"/>
<dbReference type="EMBL" id="ATCN01000108">
    <property type="protein sequence ID" value="EPR79797.1"/>
    <property type="molecule type" value="Genomic_DNA"/>
</dbReference>
<dbReference type="InParanoid" id="S7WDH0"/>
<dbReference type="InterPro" id="IPR013744">
    <property type="entry name" value="SidJ"/>
</dbReference>
<keyword evidence="2" id="KW-1185">Reference proteome</keyword>
<dbReference type="Gene3D" id="3.40.50.1820">
    <property type="entry name" value="alpha/beta hydrolase"/>
    <property type="match status" value="1"/>
</dbReference>
<dbReference type="VEuPathDB" id="MicrosporidiaDB:SLOPH_2382"/>
<dbReference type="HOGENOM" id="CLU_049633_4_0_1"/>
<sequence>MNYQQTIYDTSNKLPVIHNNIKNSNAVILLSGMGGDMLSPDYQHLIMSFCTKNNIFCISPKLQSYPDFGLYTLDDDISDIKKLIEFFELKNIFLIGHSTGCQISIYLLNNSNIKIHTIILQGPVSDRECTEKYNNNLKNEIAIAQKTTGILPFLYEGVEIKSERFLDLVLPNGKDDLFSSDLPDIFFYNLNKKNTKIVIINSIYDEFTVNDNKYKLKLINNNIIYDIESNHSCESNDGNTKLLDIVSKYLKDFKNSYLQ</sequence>
<dbReference type="Pfam" id="PF08538">
    <property type="entry name" value="DUF1749"/>
    <property type="match status" value="1"/>
</dbReference>
<dbReference type="InterPro" id="IPR029058">
    <property type="entry name" value="AB_hydrolase_fold"/>
</dbReference>
<accession>S7WDH0</accession>
<reference evidence="2" key="1">
    <citation type="journal article" date="2013" name="PLoS Genet.">
        <title>The genome of Spraguea lophii and the basis of host-microsporidian interactions.</title>
        <authorList>
            <person name="Campbell S.E."/>
            <person name="Williams T.A."/>
            <person name="Yousuf A."/>
            <person name="Soanes D.M."/>
            <person name="Paszkiewicz K.H."/>
            <person name="Williams B.A.P."/>
        </authorList>
    </citation>
    <scope>NUCLEOTIDE SEQUENCE [LARGE SCALE GENOMIC DNA]</scope>
    <source>
        <strain evidence="2">42_110</strain>
    </source>
</reference>
<protein>
    <submittedName>
        <fullName evidence="1">Uncharacterized protein</fullName>
    </submittedName>
</protein>
<evidence type="ECO:0000313" key="1">
    <source>
        <dbReference type="EMBL" id="EPR79797.1"/>
    </source>
</evidence>
<dbReference type="PANTHER" id="PTHR31591">
    <property type="entry name" value="UPF0613 PROTEIN PB24D3.06C"/>
    <property type="match status" value="1"/>
</dbReference>
<dbReference type="OrthoDB" id="10034502at2759"/>
<evidence type="ECO:0000313" key="2">
    <source>
        <dbReference type="Proteomes" id="UP000014978"/>
    </source>
</evidence>
<organism evidence="1 2">
    <name type="scientific">Spraguea lophii (strain 42_110)</name>
    <name type="common">Microsporidian parasite</name>
    <dbReference type="NCBI Taxonomy" id="1358809"/>
    <lineage>
        <taxon>Eukaryota</taxon>
        <taxon>Fungi</taxon>
        <taxon>Fungi incertae sedis</taxon>
        <taxon>Microsporidia</taxon>
        <taxon>Spragueidae</taxon>
        <taxon>Spraguea</taxon>
    </lineage>
</organism>
<dbReference type="OMA" id="DYNYYTI"/>
<comment type="caution">
    <text evidence="1">The sequence shown here is derived from an EMBL/GenBank/DDBJ whole genome shotgun (WGS) entry which is preliminary data.</text>
</comment>
<gene>
    <name evidence="1" type="ORF">SLOPH_2382</name>
</gene>